<dbReference type="GO" id="GO:0009755">
    <property type="term" value="P:hormone-mediated signaling pathway"/>
    <property type="evidence" value="ECO:0007669"/>
    <property type="project" value="InterPro"/>
</dbReference>
<dbReference type="GO" id="GO:0005615">
    <property type="term" value="C:extracellular space"/>
    <property type="evidence" value="ECO:0000318"/>
    <property type="project" value="GO_Central"/>
</dbReference>
<dbReference type="InterPro" id="IPR027300">
    <property type="entry name" value="Agouti_dom"/>
</dbReference>
<dbReference type="GO" id="GO:0031779">
    <property type="term" value="F:melanocortin receptor binding"/>
    <property type="evidence" value="ECO:0000318"/>
    <property type="project" value="GO_Central"/>
</dbReference>
<dbReference type="GeneTree" id="ENSGT00940000154258"/>
<reference evidence="12" key="3">
    <citation type="submission" date="2025-09" db="UniProtKB">
        <authorList>
            <consortium name="Ensembl"/>
        </authorList>
    </citation>
    <scope>IDENTIFICATION</scope>
</reference>
<accession>W5MJZ4</accession>
<evidence type="ECO:0000256" key="4">
    <source>
        <dbReference type="ARBA" id="ARBA00022729"/>
    </source>
</evidence>
<dbReference type="SUPFAM" id="SSF57055">
    <property type="entry name" value="Agouti-related protein"/>
    <property type="match status" value="1"/>
</dbReference>
<dbReference type="PROSITE" id="PS60024">
    <property type="entry name" value="AGOUTI_1"/>
    <property type="match status" value="1"/>
</dbReference>
<evidence type="ECO:0000259" key="11">
    <source>
        <dbReference type="PROSITE" id="PS51150"/>
    </source>
</evidence>
<evidence type="ECO:0000256" key="10">
    <source>
        <dbReference type="SAM" id="SignalP"/>
    </source>
</evidence>
<keyword evidence="5" id="KW-0960">Knottin</keyword>
<dbReference type="PROSITE" id="PS51150">
    <property type="entry name" value="AGOUTI_2"/>
    <property type="match status" value="1"/>
</dbReference>
<feature type="signal peptide" evidence="10">
    <location>
        <begin position="1"/>
        <end position="21"/>
    </location>
</feature>
<feature type="domain" description="Agouti" evidence="11">
    <location>
        <begin position="92"/>
        <end position="131"/>
    </location>
</feature>
<dbReference type="GO" id="GO:0005184">
    <property type="term" value="F:neuropeptide hormone activity"/>
    <property type="evidence" value="ECO:0000318"/>
    <property type="project" value="GO_Central"/>
</dbReference>
<dbReference type="Pfam" id="PF05039">
    <property type="entry name" value="Agouti"/>
    <property type="match status" value="1"/>
</dbReference>
<sequence>RPLHFNMSSVTLLCCFVFSSAGLLVAYAHMVMEQSNDSTSPSLHENNQPDVPPVVIVELPKTKKNHRKATEKISMKKQGVLRKPRPPPPANCVPVWGGCRLPGAACCDPCAFCHCRLFKTVCYCRVGNPQC</sequence>
<dbReference type="SMART" id="SM00792">
    <property type="entry name" value="Agouti"/>
    <property type="match status" value="1"/>
</dbReference>
<dbReference type="InParanoid" id="W5MJZ4"/>
<dbReference type="GO" id="GO:0032438">
    <property type="term" value="P:melanosome organization"/>
    <property type="evidence" value="ECO:0000318"/>
    <property type="project" value="GO_Central"/>
</dbReference>
<dbReference type="OMA" id="DFCAFCQ"/>
<evidence type="ECO:0000256" key="7">
    <source>
        <dbReference type="ARBA" id="ARBA00023180"/>
    </source>
</evidence>
<dbReference type="STRING" id="7918.ENSLOCP00000008703"/>
<dbReference type="HOGENOM" id="CLU_138633_0_0_1"/>
<feature type="chain" id="PRO_5004868307" description="Agouti-signaling protein" evidence="10">
    <location>
        <begin position="22"/>
        <end position="131"/>
    </location>
</feature>
<dbReference type="InterPro" id="IPR036836">
    <property type="entry name" value="Agouti_dom_sf"/>
</dbReference>
<feature type="disulfide bond" evidence="9">
    <location>
        <begin position="99"/>
        <end position="113"/>
    </location>
</feature>
<feature type="disulfide bond" evidence="9">
    <location>
        <begin position="92"/>
        <end position="107"/>
    </location>
</feature>
<dbReference type="FunCoup" id="W5MJZ4">
    <property type="interactions" value="7"/>
</dbReference>
<keyword evidence="6 9" id="KW-1015">Disulfide bond</keyword>
<evidence type="ECO:0000256" key="6">
    <source>
        <dbReference type="ARBA" id="ARBA00023157"/>
    </source>
</evidence>
<keyword evidence="4 10" id="KW-0732">Signal</keyword>
<protein>
    <recommendedName>
        <fullName evidence="2">Agouti-signaling protein</fullName>
    </recommendedName>
    <alternativeName>
        <fullName evidence="8">Agouti switch protein</fullName>
    </alternativeName>
</protein>
<evidence type="ECO:0000256" key="2">
    <source>
        <dbReference type="ARBA" id="ARBA00017885"/>
    </source>
</evidence>
<dbReference type="EMBL" id="AHAT01024218">
    <property type="status" value="NOT_ANNOTATED_CDS"/>
    <property type="molecule type" value="Genomic_DNA"/>
</dbReference>
<dbReference type="Proteomes" id="UP000018468">
    <property type="component" value="Linkage group LG18"/>
</dbReference>
<dbReference type="PANTHER" id="PTHR16551">
    <property type="entry name" value="AGOUTI RELATED"/>
    <property type="match status" value="1"/>
</dbReference>
<organism evidence="12 13">
    <name type="scientific">Lepisosteus oculatus</name>
    <name type="common">Spotted gar</name>
    <dbReference type="NCBI Taxonomy" id="7918"/>
    <lineage>
        <taxon>Eukaryota</taxon>
        <taxon>Metazoa</taxon>
        <taxon>Chordata</taxon>
        <taxon>Craniata</taxon>
        <taxon>Vertebrata</taxon>
        <taxon>Euteleostomi</taxon>
        <taxon>Actinopterygii</taxon>
        <taxon>Neopterygii</taxon>
        <taxon>Holostei</taxon>
        <taxon>Semionotiformes</taxon>
        <taxon>Lepisosteidae</taxon>
        <taxon>Lepisosteus</taxon>
    </lineage>
</organism>
<evidence type="ECO:0000256" key="3">
    <source>
        <dbReference type="ARBA" id="ARBA00022525"/>
    </source>
</evidence>
<keyword evidence="13" id="KW-1185">Reference proteome</keyword>
<dbReference type="Bgee" id="ENSLOCG00000007193">
    <property type="expression patterns" value="Expressed in zone of skin and 5 other cell types or tissues"/>
</dbReference>
<evidence type="ECO:0000313" key="13">
    <source>
        <dbReference type="Proteomes" id="UP000018468"/>
    </source>
</evidence>
<reference evidence="12" key="2">
    <citation type="submission" date="2025-08" db="UniProtKB">
        <authorList>
            <consortium name="Ensembl"/>
        </authorList>
    </citation>
    <scope>IDENTIFICATION</scope>
</reference>
<evidence type="ECO:0000256" key="9">
    <source>
        <dbReference type="PROSITE-ProRule" id="PRU00494"/>
    </source>
</evidence>
<feature type="disulfide bond" evidence="9">
    <location>
        <begin position="106"/>
        <end position="124"/>
    </location>
</feature>
<feature type="disulfide bond" evidence="9">
    <location>
        <begin position="110"/>
        <end position="131"/>
    </location>
</feature>
<dbReference type="AlphaFoldDB" id="W5MJZ4"/>
<keyword evidence="7" id="KW-0325">Glycoprotein</keyword>
<feature type="disulfide bond" evidence="9">
    <location>
        <begin position="115"/>
        <end position="122"/>
    </location>
</feature>
<evidence type="ECO:0000313" key="12">
    <source>
        <dbReference type="Ensembl" id="ENSLOCP00000008703.1"/>
    </source>
</evidence>
<evidence type="ECO:0000256" key="5">
    <source>
        <dbReference type="ARBA" id="ARBA00022854"/>
    </source>
</evidence>
<dbReference type="InterPro" id="IPR007733">
    <property type="entry name" value="Agouti"/>
</dbReference>
<name>W5MJZ4_LEPOC</name>
<comment type="subcellular location">
    <subcellularLocation>
        <location evidence="1">Secreted</location>
    </subcellularLocation>
</comment>
<evidence type="ECO:0000256" key="8">
    <source>
        <dbReference type="ARBA" id="ARBA00033432"/>
    </source>
</evidence>
<dbReference type="PANTHER" id="PTHR16551:SF1">
    <property type="entry name" value="AGOUTI-SIGNALING PROTEIN"/>
    <property type="match status" value="1"/>
</dbReference>
<dbReference type="Gene3D" id="4.10.760.10">
    <property type="entry name" value="Agouti domain"/>
    <property type="match status" value="1"/>
</dbReference>
<keyword evidence="3" id="KW-0964">Secreted</keyword>
<dbReference type="EMBL" id="AHAT01024219">
    <property type="status" value="NOT_ANNOTATED_CDS"/>
    <property type="molecule type" value="Genomic_DNA"/>
</dbReference>
<dbReference type="eggNOG" id="ENOG502S5XF">
    <property type="taxonomic scope" value="Eukaryota"/>
</dbReference>
<reference evidence="13" key="1">
    <citation type="submission" date="2011-12" db="EMBL/GenBank/DDBJ databases">
        <title>The Draft Genome of Lepisosteus oculatus.</title>
        <authorList>
            <consortium name="The Broad Institute Genome Assembly &amp; Analysis Group"/>
            <consortium name="Computational R&amp;D Group"/>
            <consortium name="and Sequencing Platform"/>
            <person name="Di Palma F."/>
            <person name="Alfoldi J."/>
            <person name="Johnson J."/>
            <person name="Berlin A."/>
            <person name="Gnerre S."/>
            <person name="Jaffe D."/>
            <person name="MacCallum I."/>
            <person name="Young S."/>
            <person name="Walker B.J."/>
            <person name="Lander E.S."/>
            <person name="Lindblad-Toh K."/>
        </authorList>
    </citation>
    <scope>NUCLEOTIDE SEQUENCE [LARGE SCALE GENOMIC DNA]</scope>
</reference>
<proteinExistence type="predicted"/>
<evidence type="ECO:0000256" key="1">
    <source>
        <dbReference type="ARBA" id="ARBA00004613"/>
    </source>
</evidence>
<dbReference type="Ensembl" id="ENSLOCT00000008713.1">
    <property type="protein sequence ID" value="ENSLOCP00000008703.1"/>
    <property type="gene ID" value="ENSLOCG00000007193.1"/>
</dbReference>